<feature type="active site" evidence="1">
    <location>
        <position position="276"/>
    </location>
</feature>
<dbReference type="EMBL" id="VFQF01000002">
    <property type="protein sequence ID" value="TQN46862.1"/>
    <property type="molecule type" value="Genomic_DNA"/>
</dbReference>
<organism evidence="4 5">
    <name type="scientific">Humibacillus xanthopallidus</name>
    <dbReference type="NCBI Taxonomy" id="412689"/>
    <lineage>
        <taxon>Bacteria</taxon>
        <taxon>Bacillati</taxon>
        <taxon>Actinomycetota</taxon>
        <taxon>Actinomycetes</taxon>
        <taxon>Micrococcales</taxon>
        <taxon>Intrasporangiaceae</taxon>
        <taxon>Humibacillus</taxon>
    </lineage>
</organism>
<comment type="catalytic activity">
    <reaction evidence="1">
        <text>Hydrolysis of proteins in presence of ATP.</text>
        <dbReference type="EC" id="3.4.21.53"/>
    </reaction>
</comment>
<name>A0A543PS11_9MICO</name>
<sequence length="380" mass="39237">MKTIKRVPAAGTDEQAYAAWDDSADGSTGRGRLTRGNKITLGLFFAFLVLMVAGSLVKLPYAVMSPGPTVNTLGDSPGTTKPIITVSGLPTYPTDGALKFTTVRVEGGPGYPVDVWDVLQAWVDPSRDVFPVDEIFDPQVSQEQVAEENAVQMEGSQEEATAVALRGLGKDVPTHVSVAGLAPTSKAKGLLQAKDRFVKVGGTDITTAESVRAALQQVKPGEKVAVTVERDGKDVTVEVPTIKGQGGRTALGVILGLTHDFPAKVTIDAGSVGGPSAGLMFALGIYDKLTPGALTGNHQVAGTGTIDDGGNVGPIGGIKQKLAGARAGGAEFFLAPADNCNEVVGNIPDGLEVFKVSTFDEGRTAVEAIAKGRTGSLPRC</sequence>
<feature type="domain" description="Lon proteolytic" evidence="3">
    <location>
        <begin position="268"/>
        <end position="369"/>
    </location>
</feature>
<dbReference type="SUPFAM" id="SSF50156">
    <property type="entry name" value="PDZ domain-like"/>
    <property type="match status" value="1"/>
</dbReference>
<dbReference type="Gene3D" id="3.30.230.10">
    <property type="match status" value="1"/>
</dbReference>
<proteinExistence type="inferred from homology"/>
<dbReference type="GO" id="GO:0030163">
    <property type="term" value="P:protein catabolic process"/>
    <property type="evidence" value="ECO:0007669"/>
    <property type="project" value="InterPro"/>
</dbReference>
<evidence type="ECO:0000313" key="4">
    <source>
        <dbReference type="EMBL" id="TQN46862.1"/>
    </source>
</evidence>
<dbReference type="Pfam" id="PF05362">
    <property type="entry name" value="Lon_C"/>
    <property type="match status" value="1"/>
</dbReference>
<dbReference type="AlphaFoldDB" id="A0A543PS11"/>
<keyword evidence="2" id="KW-0472">Membrane</keyword>
<evidence type="ECO:0000256" key="1">
    <source>
        <dbReference type="PROSITE-ProRule" id="PRU01122"/>
    </source>
</evidence>
<dbReference type="EC" id="3.4.21.53" evidence="1"/>
<keyword evidence="2" id="KW-0812">Transmembrane</keyword>
<dbReference type="InterPro" id="IPR027065">
    <property type="entry name" value="Lon_Prtase"/>
</dbReference>
<dbReference type="PROSITE" id="PS51786">
    <property type="entry name" value="LON_PROTEOLYTIC"/>
    <property type="match status" value="1"/>
</dbReference>
<dbReference type="InterPro" id="IPR020568">
    <property type="entry name" value="Ribosomal_Su5_D2-typ_SF"/>
</dbReference>
<comment type="caution">
    <text evidence="4">The sequence shown here is derived from an EMBL/GenBank/DDBJ whole genome shotgun (WGS) entry which is preliminary data.</text>
</comment>
<evidence type="ECO:0000313" key="5">
    <source>
        <dbReference type="Proteomes" id="UP000320085"/>
    </source>
</evidence>
<reference evidence="4 5" key="1">
    <citation type="submission" date="2019-06" db="EMBL/GenBank/DDBJ databases">
        <title>Sequencing the genomes of 1000 actinobacteria strains.</title>
        <authorList>
            <person name="Klenk H.-P."/>
        </authorList>
    </citation>
    <scope>NUCLEOTIDE SEQUENCE [LARGE SCALE GENOMIC DNA]</scope>
    <source>
        <strain evidence="4 5">DSM 21776</strain>
    </source>
</reference>
<dbReference type="Proteomes" id="UP000320085">
    <property type="component" value="Unassembled WGS sequence"/>
</dbReference>
<comment type="similarity">
    <text evidence="1">Belongs to the peptidase S16 family.</text>
</comment>
<dbReference type="InterPro" id="IPR014721">
    <property type="entry name" value="Ribsml_uS5_D2-typ_fold_subgr"/>
</dbReference>
<dbReference type="InterPro" id="IPR001478">
    <property type="entry name" value="PDZ"/>
</dbReference>
<gene>
    <name evidence="4" type="ORF">FHX52_3593</name>
</gene>
<dbReference type="GO" id="GO:0006508">
    <property type="term" value="P:proteolysis"/>
    <property type="evidence" value="ECO:0007669"/>
    <property type="project" value="UniProtKB-KW"/>
</dbReference>
<dbReference type="GO" id="GO:0004252">
    <property type="term" value="F:serine-type endopeptidase activity"/>
    <property type="evidence" value="ECO:0007669"/>
    <property type="project" value="UniProtKB-UniRule"/>
</dbReference>
<dbReference type="GO" id="GO:0005524">
    <property type="term" value="F:ATP binding"/>
    <property type="evidence" value="ECO:0007669"/>
    <property type="project" value="InterPro"/>
</dbReference>
<evidence type="ECO:0000256" key="2">
    <source>
        <dbReference type="SAM" id="Phobius"/>
    </source>
</evidence>
<accession>A0A543PS11</accession>
<dbReference type="RefSeq" id="WP_246070107.1">
    <property type="nucleotide sequence ID" value="NZ_BAAAQC010000012.1"/>
</dbReference>
<dbReference type="InterPro" id="IPR036034">
    <property type="entry name" value="PDZ_sf"/>
</dbReference>
<keyword evidence="2" id="KW-1133">Transmembrane helix</keyword>
<keyword evidence="1" id="KW-0645">Protease</keyword>
<protein>
    <recommendedName>
        <fullName evidence="1">endopeptidase La</fullName>
        <ecNumber evidence="1">3.4.21.53</ecNumber>
    </recommendedName>
</protein>
<feature type="transmembrane region" description="Helical" evidence="2">
    <location>
        <begin position="39"/>
        <end position="61"/>
    </location>
</feature>
<keyword evidence="1" id="KW-0720">Serine protease</keyword>
<dbReference type="SUPFAM" id="SSF54211">
    <property type="entry name" value="Ribosomal protein S5 domain 2-like"/>
    <property type="match status" value="1"/>
</dbReference>
<dbReference type="GO" id="GO:0004176">
    <property type="term" value="F:ATP-dependent peptidase activity"/>
    <property type="evidence" value="ECO:0007669"/>
    <property type="project" value="UniProtKB-UniRule"/>
</dbReference>
<dbReference type="PANTHER" id="PTHR10046">
    <property type="entry name" value="ATP DEPENDENT LON PROTEASE FAMILY MEMBER"/>
    <property type="match status" value="1"/>
</dbReference>
<dbReference type="Pfam" id="PF13180">
    <property type="entry name" value="PDZ_2"/>
    <property type="match status" value="1"/>
</dbReference>
<dbReference type="InterPro" id="IPR008269">
    <property type="entry name" value="Lon_proteolytic"/>
</dbReference>
<evidence type="ECO:0000259" key="3">
    <source>
        <dbReference type="PROSITE" id="PS51786"/>
    </source>
</evidence>
<keyword evidence="1" id="KW-0378">Hydrolase</keyword>
<feature type="active site" evidence="1">
    <location>
        <position position="321"/>
    </location>
</feature>